<dbReference type="PANTHER" id="PTHR31302">
    <property type="entry name" value="TRANSMEMBRANE PROTEIN WITH METALLOPHOSPHOESTERASE DOMAIN-RELATED"/>
    <property type="match status" value="1"/>
</dbReference>
<gene>
    <name evidence="2" type="ORF">NEPTK9_001553</name>
</gene>
<dbReference type="Proteomes" id="UP001194714">
    <property type="component" value="Unassembled WGS sequence"/>
</dbReference>
<sequence>MKVWALADLHLPIGNPSKNMEVFGPTWNNYVKRIETNWKKVIGKEDLVLIAGDISWAMKLEDALKDLEWIDALPGTKVILKGNHDYWWPSSSKLAAALPPSIHFIHNNAYNHNGVTIGGCRLWDTTEYNFSKHIVFQKNPLAKKKKKDPEKEQKIFERDLARLRMSLEKLDPNAPYRVAMTHYPPIGADLHPSATSKILEEFKINVCVFGHLHNVKKERPLFGEKNGILYLFTAADYLNFEPVLIKA</sequence>
<evidence type="ECO:0000313" key="3">
    <source>
        <dbReference type="Proteomes" id="UP001194714"/>
    </source>
</evidence>
<dbReference type="RefSeq" id="WP_194848356.1">
    <property type="nucleotide sequence ID" value="NZ_JAAEJV010000065.1"/>
</dbReference>
<evidence type="ECO:0000259" key="1">
    <source>
        <dbReference type="Pfam" id="PF00149"/>
    </source>
</evidence>
<dbReference type="Gene3D" id="3.60.21.10">
    <property type="match status" value="1"/>
</dbReference>
<dbReference type="InterPro" id="IPR051158">
    <property type="entry name" value="Metallophosphoesterase_sf"/>
</dbReference>
<dbReference type="Pfam" id="PF00149">
    <property type="entry name" value="Metallophos"/>
    <property type="match status" value="1"/>
</dbReference>
<keyword evidence="3" id="KW-1185">Reference proteome</keyword>
<feature type="domain" description="Calcineurin-like phosphoesterase" evidence="1">
    <location>
        <begin position="1"/>
        <end position="214"/>
    </location>
</feature>
<protein>
    <recommendedName>
        <fullName evidence="1">Calcineurin-like phosphoesterase domain-containing protein</fullName>
    </recommendedName>
</protein>
<reference evidence="2 3" key="1">
    <citation type="submission" date="2020-01" db="EMBL/GenBank/DDBJ databases">
        <title>Draft genome sequence of Cand. Neptunochlamydia vexilliferae K9.</title>
        <authorList>
            <person name="Schulz F."/>
            <person name="Koestlbacher S."/>
            <person name="Wascher F."/>
            <person name="Pizzetti I."/>
            <person name="Horn M."/>
        </authorList>
    </citation>
    <scope>NUCLEOTIDE SEQUENCE [LARGE SCALE GENOMIC DNA]</scope>
    <source>
        <strain evidence="2 3">K9</strain>
    </source>
</reference>
<comment type="caution">
    <text evidence="2">The sequence shown here is derived from an EMBL/GenBank/DDBJ whole genome shotgun (WGS) entry which is preliminary data.</text>
</comment>
<dbReference type="SUPFAM" id="SSF56300">
    <property type="entry name" value="Metallo-dependent phosphatases"/>
    <property type="match status" value="1"/>
</dbReference>
<proteinExistence type="predicted"/>
<organism evidence="2 3">
    <name type="scientific">Candidatus Neptunichlamydia vexilliferae</name>
    <dbReference type="NCBI Taxonomy" id="1651774"/>
    <lineage>
        <taxon>Bacteria</taxon>
        <taxon>Pseudomonadati</taxon>
        <taxon>Chlamydiota</taxon>
        <taxon>Chlamydiia</taxon>
        <taxon>Parachlamydiales</taxon>
        <taxon>Simkaniaceae</taxon>
        <taxon>Candidatus Neptunichlamydia</taxon>
    </lineage>
</organism>
<dbReference type="PANTHER" id="PTHR31302:SF22">
    <property type="entry name" value="PHOSPHOESTERASE"/>
    <property type="match status" value="1"/>
</dbReference>
<name>A0ABS0B0Y2_9BACT</name>
<dbReference type="EMBL" id="JAAEJV010000065">
    <property type="protein sequence ID" value="MBF5060027.1"/>
    <property type="molecule type" value="Genomic_DNA"/>
</dbReference>
<dbReference type="InterPro" id="IPR004843">
    <property type="entry name" value="Calcineurin-like_PHP"/>
</dbReference>
<dbReference type="InterPro" id="IPR014578">
    <property type="entry name" value="Pesterase_CT488"/>
</dbReference>
<dbReference type="InterPro" id="IPR029052">
    <property type="entry name" value="Metallo-depent_PP-like"/>
</dbReference>
<dbReference type="PIRSF" id="PIRSF033094">
    <property type="entry name" value="Pesterase_CT488"/>
    <property type="match status" value="1"/>
</dbReference>
<accession>A0ABS0B0Y2</accession>
<evidence type="ECO:0000313" key="2">
    <source>
        <dbReference type="EMBL" id="MBF5060027.1"/>
    </source>
</evidence>